<comment type="caution">
    <text evidence="1">The sequence shown here is derived from an EMBL/GenBank/DDBJ whole genome shotgun (WGS) entry which is preliminary data.</text>
</comment>
<evidence type="ECO:0000313" key="1">
    <source>
        <dbReference type="EMBL" id="GBN76147.1"/>
    </source>
</evidence>
<proteinExistence type="predicted"/>
<organism evidence="1 2">
    <name type="scientific">Araneus ventricosus</name>
    <name type="common">Orbweaver spider</name>
    <name type="synonym">Epeira ventricosa</name>
    <dbReference type="NCBI Taxonomy" id="182803"/>
    <lineage>
        <taxon>Eukaryota</taxon>
        <taxon>Metazoa</taxon>
        <taxon>Ecdysozoa</taxon>
        <taxon>Arthropoda</taxon>
        <taxon>Chelicerata</taxon>
        <taxon>Arachnida</taxon>
        <taxon>Araneae</taxon>
        <taxon>Araneomorphae</taxon>
        <taxon>Entelegynae</taxon>
        <taxon>Araneoidea</taxon>
        <taxon>Araneidae</taxon>
        <taxon>Araneus</taxon>
    </lineage>
</organism>
<gene>
    <name evidence="1" type="ORF">AVEN_209720_1</name>
</gene>
<dbReference type="Proteomes" id="UP000499080">
    <property type="component" value="Unassembled WGS sequence"/>
</dbReference>
<name>A0A4Y2RK18_ARAVE</name>
<evidence type="ECO:0000313" key="2">
    <source>
        <dbReference type="Proteomes" id="UP000499080"/>
    </source>
</evidence>
<sequence>MRQGDNEPAVHNTFLYHTLSFEALDPYSHEGDRRWILILKFLNSERKSEILETTCVHQVKRHEIAENGAFEILGTTIIPRLTDAENMVHGVDELLYKFFLDRN</sequence>
<dbReference type="EMBL" id="BGPR01017435">
    <property type="protein sequence ID" value="GBN76147.1"/>
    <property type="molecule type" value="Genomic_DNA"/>
</dbReference>
<dbReference type="AlphaFoldDB" id="A0A4Y2RK18"/>
<protein>
    <submittedName>
        <fullName evidence="1">Uncharacterized protein</fullName>
    </submittedName>
</protein>
<keyword evidence="2" id="KW-1185">Reference proteome</keyword>
<reference evidence="1 2" key="1">
    <citation type="journal article" date="2019" name="Sci. Rep.">
        <title>Orb-weaving spider Araneus ventricosus genome elucidates the spidroin gene catalogue.</title>
        <authorList>
            <person name="Kono N."/>
            <person name="Nakamura H."/>
            <person name="Ohtoshi R."/>
            <person name="Moran D.A.P."/>
            <person name="Shinohara A."/>
            <person name="Yoshida Y."/>
            <person name="Fujiwara M."/>
            <person name="Mori M."/>
            <person name="Tomita M."/>
            <person name="Arakawa K."/>
        </authorList>
    </citation>
    <scope>NUCLEOTIDE SEQUENCE [LARGE SCALE GENOMIC DNA]</scope>
</reference>
<accession>A0A4Y2RK18</accession>